<dbReference type="EMBL" id="KZ345367">
    <property type="protein sequence ID" value="PIO73893.1"/>
    <property type="molecule type" value="Genomic_DNA"/>
</dbReference>
<dbReference type="Pfam" id="PF04870">
    <property type="entry name" value="Moulting_cycle"/>
    <property type="match status" value="1"/>
</dbReference>
<dbReference type="Proteomes" id="UP000230423">
    <property type="component" value="Unassembled WGS sequence"/>
</dbReference>
<name>A0A2G9UUP9_TELCI</name>
<keyword evidence="1" id="KW-0175">Coiled coil</keyword>
<evidence type="ECO:0000313" key="3">
    <source>
        <dbReference type="Proteomes" id="UP000230423"/>
    </source>
</evidence>
<evidence type="ECO:0000313" key="2">
    <source>
        <dbReference type="EMBL" id="PIO73893.1"/>
    </source>
</evidence>
<gene>
    <name evidence="2" type="ORF">TELCIR_04117</name>
</gene>
<dbReference type="PANTHER" id="PTHR21523">
    <property type="match status" value="1"/>
</dbReference>
<dbReference type="OrthoDB" id="5810331at2759"/>
<dbReference type="PANTHER" id="PTHR21523:SF37">
    <property type="entry name" value="MLT-TEN (MLT-10) RELATED"/>
    <property type="match status" value="1"/>
</dbReference>
<protein>
    <submittedName>
        <fullName evidence="2">Uncharacterized protein</fullName>
    </submittedName>
</protein>
<organism evidence="2 3">
    <name type="scientific">Teladorsagia circumcincta</name>
    <name type="common">Brown stomach worm</name>
    <name type="synonym">Ostertagia circumcincta</name>
    <dbReference type="NCBI Taxonomy" id="45464"/>
    <lineage>
        <taxon>Eukaryota</taxon>
        <taxon>Metazoa</taxon>
        <taxon>Ecdysozoa</taxon>
        <taxon>Nematoda</taxon>
        <taxon>Chromadorea</taxon>
        <taxon>Rhabditida</taxon>
        <taxon>Rhabditina</taxon>
        <taxon>Rhabditomorpha</taxon>
        <taxon>Strongyloidea</taxon>
        <taxon>Trichostrongylidae</taxon>
        <taxon>Teladorsagia</taxon>
    </lineage>
</organism>
<reference evidence="2 3" key="1">
    <citation type="submission" date="2015-09" db="EMBL/GenBank/DDBJ databases">
        <title>Draft genome of the parasitic nematode Teladorsagia circumcincta isolate WARC Sus (inbred).</title>
        <authorList>
            <person name="Mitreva M."/>
        </authorList>
    </citation>
    <scope>NUCLEOTIDE SEQUENCE [LARGE SCALE GENOMIC DNA]</scope>
    <source>
        <strain evidence="2 3">S</strain>
    </source>
</reference>
<feature type="coiled-coil region" evidence="1">
    <location>
        <begin position="124"/>
        <end position="151"/>
    </location>
</feature>
<dbReference type="AlphaFoldDB" id="A0A2G9UUP9"/>
<proteinExistence type="predicted"/>
<dbReference type="InterPro" id="IPR006954">
    <property type="entry name" value="Mlt-10-like"/>
</dbReference>
<evidence type="ECO:0000256" key="1">
    <source>
        <dbReference type="SAM" id="Coils"/>
    </source>
</evidence>
<sequence>MDEPEPVSELVGVDDVITDEDVADVNDDDGALKVNTAHYDGKKTTISISTEAGIELYQHWLDQAVSGLMATVATQKMRAKRSFEEKPRPMPKPVQMDHYSLEEENKMSVLALLAKKLVHTVRLLKHKNKEYKSWQSVISELREEGKKLKERRKARKTLDRRLNLFTKMLLSEGVDRSDIKKMDVLGEDGVDDDMEDVMLKAKEQESKLTDEEKMMQAPVKLIRQGLKLGMMLSGQNVSDFDKKSVKLISPRLFSLVPDGTDDDMVRFLLLLATPYANAK</sequence>
<keyword evidence="3" id="KW-1185">Reference proteome</keyword>
<accession>A0A2G9UUP9</accession>